<feature type="region of interest" description="Disordered" evidence="1">
    <location>
        <begin position="136"/>
        <end position="164"/>
    </location>
</feature>
<dbReference type="EMBL" id="JAVSKO010000007">
    <property type="protein sequence ID" value="MDT3469811.1"/>
    <property type="molecule type" value="Genomic_DNA"/>
</dbReference>
<protein>
    <recommendedName>
        <fullName evidence="4">ParB/Sulfiredoxin domain-containing protein</fullName>
    </recommendedName>
</protein>
<feature type="compositionally biased region" description="Basic and acidic residues" evidence="1">
    <location>
        <begin position="136"/>
        <end position="157"/>
    </location>
</feature>
<evidence type="ECO:0000313" key="2">
    <source>
        <dbReference type="EMBL" id="MDT3469811.1"/>
    </source>
</evidence>
<evidence type="ECO:0008006" key="4">
    <source>
        <dbReference type="Google" id="ProtNLM"/>
    </source>
</evidence>
<sequence>MSLKIMKLSEFQFECDIQADRKEYQCYRDDPASGESPVYLLVSLARLREALRGDSLWADTKAHRDDETFKPWKYERAVSTLAAGEEIYTPWLIFREGRIHVMDGRHRLYALIDHGFTHARVVTDPWHAPAVRTLVEREDGGPGDSGRQEYLDAKAAGKDQGVAG</sequence>
<dbReference type="RefSeq" id="WP_164087482.1">
    <property type="nucleotide sequence ID" value="NZ_JAVSKO010000007.1"/>
</dbReference>
<reference evidence="2" key="1">
    <citation type="submission" date="2023-07" db="EMBL/GenBank/DDBJ databases">
        <title>Comparative genomics of clinical Stenotrophomonas maltophilia isolates reveals regions of diversity which correlate with colonization and persistence in vivo.</title>
        <authorList>
            <person name="Mcdaniel M.S."/>
            <person name="Swords W.E."/>
            <person name="Sumpter N.A."/>
            <person name="Lindgren N.R."/>
            <person name="Billiot C.E."/>
        </authorList>
    </citation>
    <scope>NUCLEOTIDE SEQUENCE</scope>
    <source>
        <strain evidence="2">Ism4</strain>
    </source>
</reference>
<comment type="caution">
    <text evidence="2">The sequence shown here is derived from an EMBL/GenBank/DDBJ whole genome shotgun (WGS) entry which is preliminary data.</text>
</comment>
<evidence type="ECO:0000256" key="1">
    <source>
        <dbReference type="SAM" id="MobiDB-lite"/>
    </source>
</evidence>
<gene>
    <name evidence="2" type="ORF">ROV92_17650</name>
</gene>
<proteinExistence type="predicted"/>
<name>A0AAJ2JDG1_STEMA</name>
<evidence type="ECO:0000313" key="3">
    <source>
        <dbReference type="Proteomes" id="UP001251948"/>
    </source>
</evidence>
<dbReference type="AlphaFoldDB" id="A0AAJ2JDG1"/>
<organism evidence="2 3">
    <name type="scientific">Stenotrophomonas maltophilia</name>
    <name type="common">Pseudomonas maltophilia</name>
    <name type="synonym">Xanthomonas maltophilia</name>
    <dbReference type="NCBI Taxonomy" id="40324"/>
    <lineage>
        <taxon>Bacteria</taxon>
        <taxon>Pseudomonadati</taxon>
        <taxon>Pseudomonadota</taxon>
        <taxon>Gammaproteobacteria</taxon>
        <taxon>Lysobacterales</taxon>
        <taxon>Lysobacteraceae</taxon>
        <taxon>Stenotrophomonas</taxon>
        <taxon>Stenotrophomonas maltophilia group</taxon>
    </lineage>
</organism>
<accession>A0AAJ2JDG1</accession>
<dbReference type="Proteomes" id="UP001251948">
    <property type="component" value="Unassembled WGS sequence"/>
</dbReference>